<feature type="compositionally biased region" description="Polar residues" evidence="3">
    <location>
        <begin position="897"/>
        <end position="912"/>
    </location>
</feature>
<feature type="region of interest" description="Disordered" evidence="3">
    <location>
        <begin position="1041"/>
        <end position="1306"/>
    </location>
</feature>
<evidence type="ECO:0000313" key="7">
    <source>
        <dbReference type="Proteomes" id="UP000820818"/>
    </source>
</evidence>
<keyword evidence="1 2" id="KW-0694">RNA-binding</keyword>
<dbReference type="CDD" id="cd16983">
    <property type="entry name" value="CID_SCAF8_like"/>
    <property type="match status" value="1"/>
</dbReference>
<dbReference type="InterPro" id="IPR008942">
    <property type="entry name" value="ENTH_VHS"/>
</dbReference>
<dbReference type="SMART" id="SM00582">
    <property type="entry name" value="RPR"/>
    <property type="match status" value="1"/>
</dbReference>
<feature type="compositionally biased region" description="Low complexity" evidence="3">
    <location>
        <begin position="153"/>
        <end position="166"/>
    </location>
</feature>
<dbReference type="SUPFAM" id="SSF48464">
    <property type="entry name" value="ENTH/VHS domain"/>
    <property type="match status" value="1"/>
</dbReference>
<feature type="compositionally biased region" description="Basic and acidic residues" evidence="3">
    <location>
        <begin position="1071"/>
        <end position="1110"/>
    </location>
</feature>
<feature type="compositionally biased region" description="Low complexity" evidence="3">
    <location>
        <begin position="830"/>
        <end position="840"/>
    </location>
</feature>
<organism evidence="6 7">
    <name type="scientific">Daphnia sinensis</name>
    <dbReference type="NCBI Taxonomy" id="1820382"/>
    <lineage>
        <taxon>Eukaryota</taxon>
        <taxon>Metazoa</taxon>
        <taxon>Ecdysozoa</taxon>
        <taxon>Arthropoda</taxon>
        <taxon>Crustacea</taxon>
        <taxon>Branchiopoda</taxon>
        <taxon>Diplostraca</taxon>
        <taxon>Cladocera</taxon>
        <taxon>Anomopoda</taxon>
        <taxon>Daphniidae</taxon>
        <taxon>Daphnia</taxon>
        <taxon>Daphnia similis group</taxon>
    </lineage>
</organism>
<dbReference type="Gene3D" id="1.25.40.90">
    <property type="match status" value="1"/>
</dbReference>
<protein>
    <submittedName>
        <fullName evidence="6">Splicing factor</fullName>
    </submittedName>
</protein>
<feature type="region of interest" description="Disordered" evidence="3">
    <location>
        <begin position="266"/>
        <end position="309"/>
    </location>
</feature>
<dbReference type="GO" id="GO:0003723">
    <property type="term" value="F:RNA binding"/>
    <property type="evidence" value="ECO:0007669"/>
    <property type="project" value="UniProtKB-UniRule"/>
</dbReference>
<evidence type="ECO:0000256" key="2">
    <source>
        <dbReference type="PROSITE-ProRule" id="PRU00176"/>
    </source>
</evidence>
<feature type="region of interest" description="Disordered" evidence="3">
    <location>
        <begin position="706"/>
        <end position="726"/>
    </location>
</feature>
<comment type="caution">
    <text evidence="6">The sequence shown here is derived from an EMBL/GenBank/DDBJ whole genome shotgun (WGS) entry which is preliminary data.</text>
</comment>
<dbReference type="InterPro" id="IPR051485">
    <property type="entry name" value="SR-CTD_assoc_factor"/>
</dbReference>
<dbReference type="InterPro" id="IPR000504">
    <property type="entry name" value="RRM_dom"/>
</dbReference>
<dbReference type="PANTHER" id="PTHR23140">
    <property type="entry name" value="RNA PROCESSING PROTEIN LD23810P"/>
    <property type="match status" value="1"/>
</dbReference>
<feature type="compositionally biased region" description="Low complexity" evidence="3">
    <location>
        <begin position="1199"/>
        <end position="1214"/>
    </location>
</feature>
<feature type="compositionally biased region" description="Acidic residues" evidence="3">
    <location>
        <begin position="850"/>
        <end position="864"/>
    </location>
</feature>
<dbReference type="PROSITE" id="PS51391">
    <property type="entry name" value="CID"/>
    <property type="match status" value="1"/>
</dbReference>
<feature type="domain" description="CID" evidence="5">
    <location>
        <begin position="1"/>
        <end position="139"/>
    </location>
</feature>
<feature type="compositionally biased region" description="Basic residues" evidence="3">
    <location>
        <begin position="460"/>
        <end position="487"/>
    </location>
</feature>
<feature type="region of interest" description="Disordered" evidence="3">
    <location>
        <begin position="342"/>
        <end position="540"/>
    </location>
</feature>
<dbReference type="Pfam" id="PF04818">
    <property type="entry name" value="CID"/>
    <property type="match status" value="1"/>
</dbReference>
<dbReference type="InterPro" id="IPR012677">
    <property type="entry name" value="Nucleotide-bd_a/b_plait_sf"/>
</dbReference>
<dbReference type="Pfam" id="PF00076">
    <property type="entry name" value="RRM_1"/>
    <property type="match status" value="1"/>
</dbReference>
<evidence type="ECO:0000256" key="1">
    <source>
        <dbReference type="ARBA" id="ARBA00022884"/>
    </source>
</evidence>
<name>A0AAD5KSY7_9CRUS</name>
<evidence type="ECO:0000256" key="3">
    <source>
        <dbReference type="SAM" id="MobiDB-lite"/>
    </source>
</evidence>
<keyword evidence="7" id="KW-1185">Reference proteome</keyword>
<feature type="region of interest" description="Disordered" evidence="3">
    <location>
        <begin position="153"/>
        <end position="172"/>
    </location>
</feature>
<feature type="compositionally biased region" description="Gly residues" evidence="3">
    <location>
        <begin position="1111"/>
        <end position="1120"/>
    </location>
</feature>
<feature type="compositionally biased region" description="Basic and acidic residues" evidence="3">
    <location>
        <begin position="515"/>
        <end position="532"/>
    </location>
</feature>
<dbReference type="SUPFAM" id="SSF54928">
    <property type="entry name" value="RNA-binding domain, RBD"/>
    <property type="match status" value="1"/>
</dbReference>
<dbReference type="EMBL" id="WJBH02000004">
    <property type="protein sequence ID" value="KAI9559926.1"/>
    <property type="molecule type" value="Genomic_DNA"/>
</dbReference>
<dbReference type="Gene3D" id="3.30.70.330">
    <property type="match status" value="1"/>
</dbReference>
<feature type="region of interest" description="Disordered" evidence="3">
    <location>
        <begin position="926"/>
        <end position="945"/>
    </location>
</feature>
<feature type="domain" description="RRM" evidence="4">
    <location>
        <begin position="552"/>
        <end position="624"/>
    </location>
</feature>
<accession>A0AAD5KSY7</accession>
<evidence type="ECO:0000313" key="6">
    <source>
        <dbReference type="EMBL" id="KAI9559926.1"/>
    </source>
</evidence>
<dbReference type="FunFam" id="1.25.40.90:FF:000004">
    <property type="entry name" value="splicing factor, arginine/serine-rich 15"/>
    <property type="match status" value="1"/>
</dbReference>
<feature type="region of interest" description="Disordered" evidence="3">
    <location>
        <begin position="223"/>
        <end position="253"/>
    </location>
</feature>
<dbReference type="PANTHER" id="PTHR23140:SF4">
    <property type="entry name" value="PROTEIN CBR-NRD-1"/>
    <property type="match status" value="1"/>
</dbReference>
<feature type="region of interest" description="Disordered" evidence="3">
    <location>
        <begin position="817"/>
        <end position="913"/>
    </location>
</feature>
<dbReference type="PROSITE" id="PS50102">
    <property type="entry name" value="RRM"/>
    <property type="match status" value="1"/>
</dbReference>
<feature type="compositionally biased region" description="Low complexity" evidence="3">
    <location>
        <begin position="295"/>
        <end position="304"/>
    </location>
</feature>
<feature type="compositionally biased region" description="Basic and acidic residues" evidence="3">
    <location>
        <begin position="1156"/>
        <end position="1198"/>
    </location>
</feature>
<dbReference type="InterPro" id="IPR035979">
    <property type="entry name" value="RBD_domain_sf"/>
</dbReference>
<evidence type="ECO:0000259" key="5">
    <source>
        <dbReference type="PROSITE" id="PS51391"/>
    </source>
</evidence>
<evidence type="ECO:0000259" key="4">
    <source>
        <dbReference type="PROSITE" id="PS50102"/>
    </source>
</evidence>
<feature type="compositionally biased region" description="Pro residues" evidence="3">
    <location>
        <begin position="1125"/>
        <end position="1134"/>
    </location>
</feature>
<feature type="compositionally biased region" description="Polar residues" evidence="3">
    <location>
        <begin position="226"/>
        <end position="240"/>
    </location>
</feature>
<gene>
    <name evidence="6" type="ORF">GHT06_013933</name>
</gene>
<proteinExistence type="predicted"/>
<dbReference type="CDD" id="cd12227">
    <property type="entry name" value="RRM_SCAF4_SCAF8"/>
    <property type="match status" value="1"/>
</dbReference>
<feature type="compositionally biased region" description="Acidic residues" evidence="3">
    <location>
        <begin position="1297"/>
        <end position="1306"/>
    </location>
</feature>
<feature type="compositionally biased region" description="Pro residues" evidence="3">
    <location>
        <begin position="1270"/>
        <end position="1286"/>
    </location>
</feature>
<dbReference type="GO" id="GO:0005634">
    <property type="term" value="C:nucleus"/>
    <property type="evidence" value="ECO:0007669"/>
    <property type="project" value="TreeGrafter"/>
</dbReference>
<sequence>MDTVKAFNAELSSLYDMKPPISKAKMTAITKGAIKAVKFYKHVVQSVEKFLQKCRPEYKIPGLYVIDSIVRQSRHQFGADKDVFAPRFSKNVTYTFYFIYQCTVEEKSKVIRVLNLWQKNAVFPPEVIQPLFDMADASHPKYKEVAQFVNSKGASSSGISTGKSNSQEGSTMLNGNKEAAVSFEETSNDGNQSQSLVMGNLPSLSSTEMSLATRLQHLQHLFGQEPPNNASNPLAAQPPTSAKGPTGNNDTGQIRFNKKLLDFDYDEEDEEPDKAVRESSQHQPKQQPPPPPQQQQPAQTAPAPVSTSNSAETLGTLLTNPDILRHLQSLQQQIAQPVVQPTPVNTNHHHVHHHQQQQQHEEHSSWESTNNHGQYGQIDFTQPPPGFMPMGAGGMGHQPVGFPHHHPPQPPNAPSVQFPQHHHPPTIREDLFQPGNGEIIEIDPPRSNSFATKNRERERRRSRSGSRSRRARSGGRHGGRRSSRSRSRSRDRGGVRRRSRSRSRNRNSRTRPRSRSRDQEREKERLEREKERDRKRRGLPPIKKESLSVCSTTLWVGHLSKLVQQEELSDTFGQYGEIVSIDLIPPRGCAFVCMHRRQDAFRALTKLAGHKLQGKAITLAWAPGKGVKAKEWKDFWEVDQGVSYVPWQRLSQMTDLEALEEGGSFDEETLPPWLRHHLNPEDKIGQQMIPMAPAGFIPIPEAGPPTPEMSEPGGGGQIMSTASGPSSLNAATTTLPANLPTYAAVAPHSLGLLPVPLGMPPGLRLPPPGTAAAHLLMSQAAGAGTNAAMATHLLGQSILAGLGAAAAAQGLGPGMGQPAGPSGFFSVFNPHLPGHPHQQPQQPPQMPSQDDADDMELEEADDDVQQQQHHKEMDGRNRSAGGWNDQFGEDRPDMMQHRQQLQHRTPDKSNNGPRLLERLRSLANHDAGPIDHHHHLHNNNNNGPELPERDVGPLHLRTDMAGPGSSADQYGLSPNLASSLRGVPLTAAAAEMGIRLLRGGGGGPPDTFGTPGRGGAIGNDDPFMPRQPHLGGTSFGPDNFGAMRGRHFGHDSRGGRGGGGFRGDVVEPAWDEEHLPPPRWRQQEDWPDREPPPPSRHWDRDRDRDRDHSGGRGGRGGGGDWSSPRRPPPPPLPPRGHDRGQSSRDRYGGGNGGRGGGDRGSDRRRSGDRDRDPLPPRDRERRTSERRSSGRWSDRKSPDPAAAATSSNNNQTTPAPLPVPAPTGEGSKKVPIPCDVREPSTEDGTSATLESSVTPAVGDAPATTTSKSHSPPPPASSPRPPPPTLPHPDADLTAPGTEEEEPPSTD</sequence>
<feature type="compositionally biased region" description="Low complexity" evidence="3">
    <location>
        <begin position="1260"/>
        <end position="1269"/>
    </location>
</feature>
<feature type="compositionally biased region" description="Basic residues" evidence="3">
    <location>
        <begin position="495"/>
        <end position="514"/>
    </location>
</feature>
<dbReference type="InterPro" id="IPR006569">
    <property type="entry name" value="CID_dom"/>
</dbReference>
<reference evidence="6 7" key="1">
    <citation type="submission" date="2022-05" db="EMBL/GenBank/DDBJ databases">
        <title>A multi-omics perspective on studying reproductive biology in Daphnia sinensis.</title>
        <authorList>
            <person name="Jia J."/>
        </authorList>
    </citation>
    <scope>NUCLEOTIDE SEQUENCE [LARGE SCALE GENOMIC DNA]</scope>
    <source>
        <strain evidence="6 7">WSL</strain>
    </source>
</reference>
<feature type="compositionally biased region" description="Polar residues" evidence="3">
    <location>
        <begin position="1242"/>
        <end position="1254"/>
    </location>
</feature>
<dbReference type="SMART" id="SM00360">
    <property type="entry name" value="RRM"/>
    <property type="match status" value="1"/>
</dbReference>
<dbReference type="Proteomes" id="UP000820818">
    <property type="component" value="Linkage Group LG4"/>
</dbReference>
<feature type="compositionally biased region" description="Basic and acidic residues" evidence="3">
    <location>
        <begin position="1135"/>
        <end position="1147"/>
    </location>
</feature>